<comment type="caution">
    <text evidence="2">The sequence shown here is derived from an EMBL/GenBank/DDBJ whole genome shotgun (WGS) entry which is preliminary data.</text>
</comment>
<protein>
    <submittedName>
        <fullName evidence="2">Uncharacterized protein</fullName>
    </submittedName>
</protein>
<proteinExistence type="predicted"/>
<name>A0A835C803_9FABA</name>
<sequence length="28" mass="3163">MVEEVATKEINEQSGKVPVSLSRRRSMT</sequence>
<dbReference type="Proteomes" id="UP000634136">
    <property type="component" value="Unassembled WGS sequence"/>
</dbReference>
<gene>
    <name evidence="2" type="ORF">G2W53_015613</name>
</gene>
<evidence type="ECO:0000256" key="1">
    <source>
        <dbReference type="SAM" id="MobiDB-lite"/>
    </source>
</evidence>
<organism evidence="2 3">
    <name type="scientific">Senna tora</name>
    <dbReference type="NCBI Taxonomy" id="362788"/>
    <lineage>
        <taxon>Eukaryota</taxon>
        <taxon>Viridiplantae</taxon>
        <taxon>Streptophyta</taxon>
        <taxon>Embryophyta</taxon>
        <taxon>Tracheophyta</taxon>
        <taxon>Spermatophyta</taxon>
        <taxon>Magnoliopsida</taxon>
        <taxon>eudicotyledons</taxon>
        <taxon>Gunneridae</taxon>
        <taxon>Pentapetalae</taxon>
        <taxon>rosids</taxon>
        <taxon>fabids</taxon>
        <taxon>Fabales</taxon>
        <taxon>Fabaceae</taxon>
        <taxon>Caesalpinioideae</taxon>
        <taxon>Cassia clade</taxon>
        <taxon>Senna</taxon>
    </lineage>
</organism>
<reference evidence="2" key="1">
    <citation type="submission" date="2020-09" db="EMBL/GenBank/DDBJ databases">
        <title>Genome-Enabled Discovery of Anthraquinone Biosynthesis in Senna tora.</title>
        <authorList>
            <person name="Kang S.-H."/>
            <person name="Pandey R.P."/>
            <person name="Lee C.-M."/>
            <person name="Sim J.-S."/>
            <person name="Jeong J.-T."/>
            <person name="Choi B.-S."/>
            <person name="Jung M."/>
            <person name="Ginzburg D."/>
            <person name="Zhao K."/>
            <person name="Won S.Y."/>
            <person name="Oh T.-J."/>
            <person name="Yu Y."/>
            <person name="Kim N.-H."/>
            <person name="Lee O.R."/>
            <person name="Lee T.-H."/>
            <person name="Bashyal P."/>
            <person name="Kim T.-S."/>
            <person name="Lee W.-H."/>
            <person name="Kawkins C."/>
            <person name="Kim C.-K."/>
            <person name="Kim J.S."/>
            <person name="Ahn B.O."/>
            <person name="Rhee S.Y."/>
            <person name="Sohng J.K."/>
        </authorList>
    </citation>
    <scope>NUCLEOTIDE SEQUENCE</scope>
    <source>
        <tissue evidence="2">Leaf</tissue>
    </source>
</reference>
<evidence type="ECO:0000313" key="3">
    <source>
        <dbReference type="Proteomes" id="UP000634136"/>
    </source>
</evidence>
<evidence type="ECO:0000313" key="2">
    <source>
        <dbReference type="EMBL" id="KAF7833280.1"/>
    </source>
</evidence>
<accession>A0A835C803</accession>
<feature type="region of interest" description="Disordered" evidence="1">
    <location>
        <begin position="1"/>
        <end position="28"/>
    </location>
</feature>
<dbReference type="EMBL" id="JAAIUW010000005">
    <property type="protein sequence ID" value="KAF7833280.1"/>
    <property type="molecule type" value="Genomic_DNA"/>
</dbReference>
<dbReference type="AlphaFoldDB" id="A0A835C803"/>
<keyword evidence="3" id="KW-1185">Reference proteome</keyword>
<feature type="compositionally biased region" description="Basic and acidic residues" evidence="1">
    <location>
        <begin position="1"/>
        <end position="11"/>
    </location>
</feature>